<keyword evidence="1" id="KW-1133">Transmembrane helix</keyword>
<dbReference type="Proteomes" id="UP000228900">
    <property type="component" value="Unassembled WGS sequence"/>
</dbReference>
<proteinExistence type="predicted"/>
<dbReference type="EMBL" id="PFAQ01000015">
    <property type="protein sequence ID" value="PIT95195.1"/>
    <property type="molecule type" value="Genomic_DNA"/>
</dbReference>
<evidence type="ECO:0000313" key="3">
    <source>
        <dbReference type="Proteomes" id="UP000228900"/>
    </source>
</evidence>
<keyword evidence="1" id="KW-0472">Membrane</keyword>
<evidence type="ECO:0000313" key="2">
    <source>
        <dbReference type="EMBL" id="PIT95195.1"/>
    </source>
</evidence>
<evidence type="ECO:0000256" key="1">
    <source>
        <dbReference type="SAM" id="Phobius"/>
    </source>
</evidence>
<feature type="transmembrane region" description="Helical" evidence="1">
    <location>
        <begin position="77"/>
        <end position="98"/>
    </location>
</feature>
<reference evidence="3" key="1">
    <citation type="submission" date="2017-09" db="EMBL/GenBank/DDBJ databases">
        <title>Depth-based differentiation of microbial function through sediment-hosted aquifers and enrichment of novel symbionts in the deep terrestrial subsurface.</title>
        <authorList>
            <person name="Probst A.J."/>
            <person name="Ladd B."/>
            <person name="Jarett J.K."/>
            <person name="Geller-Mcgrath D.E."/>
            <person name="Sieber C.M.K."/>
            <person name="Emerson J.B."/>
            <person name="Anantharaman K."/>
            <person name="Thomas B.C."/>
            <person name="Malmstrom R."/>
            <person name="Stieglmeier M."/>
            <person name="Klingl A."/>
            <person name="Woyke T."/>
            <person name="Ryan C.M."/>
            <person name="Banfield J.F."/>
        </authorList>
    </citation>
    <scope>NUCLEOTIDE SEQUENCE [LARGE SCALE GENOMIC DNA]</scope>
</reference>
<accession>A0A2M6WQX4</accession>
<sequence>MFGKKDEKLDDAKKLSQDKSNKLEETLAQNIVVHKMPKNYKAGTFSYNDYFNRNAAISGAKGNSSTVPRVKGKKTGIIIMLTGAVVLGLLVYGAFVYLKTPEKLSFLSFLQPKTAVPVVTKPAVTVPVVVPTSTFSLTTTTEEAVTTTVAITTPTSTSILTPVTATDTDADGLSDAEEALLGTDANAADSDGDQYNDLTELVGLYNPAGNGKLVDNVNIKKYVNAGKYNLLYPKNWKLDLVDKGASVIFTAVDLSFIQAITQVNDKKLTAKAWYEAEFGSPVLDSQVVKYNNWEGVKSVDGLITYLADQNAKNIYIISYTPVSDKVLSYINIFEAMIRSFTVEK</sequence>
<protein>
    <submittedName>
        <fullName evidence="2">Uncharacterized protein</fullName>
    </submittedName>
</protein>
<dbReference type="AlphaFoldDB" id="A0A2M6WQX4"/>
<comment type="caution">
    <text evidence="2">The sequence shown here is derived from an EMBL/GenBank/DDBJ whole genome shotgun (WGS) entry which is preliminary data.</text>
</comment>
<organism evidence="2 3">
    <name type="scientific">Candidatus Falkowbacteria bacterium CG10_big_fil_rev_8_21_14_0_10_39_9</name>
    <dbReference type="NCBI Taxonomy" id="1974566"/>
    <lineage>
        <taxon>Bacteria</taxon>
        <taxon>Candidatus Falkowiibacteriota</taxon>
    </lineage>
</organism>
<name>A0A2M6WQX4_9BACT</name>
<keyword evidence="1" id="KW-0812">Transmembrane</keyword>
<gene>
    <name evidence="2" type="ORF">COT98_00735</name>
</gene>